<dbReference type="HOGENOM" id="CLU_2689451_0_0_1"/>
<dbReference type="AlphaFoldDB" id="A0A0D0ALV4"/>
<reference evidence="1 2" key="1">
    <citation type="submission" date="2014-04" db="EMBL/GenBank/DDBJ databases">
        <authorList>
            <consortium name="DOE Joint Genome Institute"/>
            <person name="Kuo A."/>
            <person name="Ruytinx J."/>
            <person name="Rineau F."/>
            <person name="Colpaert J."/>
            <person name="Kohler A."/>
            <person name="Nagy L.G."/>
            <person name="Floudas D."/>
            <person name="Copeland A."/>
            <person name="Barry K.W."/>
            <person name="Cichocki N."/>
            <person name="Veneault-Fourrey C."/>
            <person name="LaButti K."/>
            <person name="Lindquist E.A."/>
            <person name="Lipzen A."/>
            <person name="Lundell T."/>
            <person name="Morin E."/>
            <person name="Murat C."/>
            <person name="Sun H."/>
            <person name="Tunlid A."/>
            <person name="Henrissat B."/>
            <person name="Grigoriev I.V."/>
            <person name="Hibbett D.S."/>
            <person name="Martin F."/>
            <person name="Nordberg H.P."/>
            <person name="Cantor M.N."/>
            <person name="Hua S.X."/>
        </authorList>
    </citation>
    <scope>NUCLEOTIDE SEQUENCE [LARGE SCALE GENOMIC DNA]</scope>
    <source>
        <strain evidence="1 2">UH-Slu-Lm8-n1</strain>
    </source>
</reference>
<reference evidence="2" key="2">
    <citation type="submission" date="2015-01" db="EMBL/GenBank/DDBJ databases">
        <title>Evolutionary Origins and Diversification of the Mycorrhizal Mutualists.</title>
        <authorList>
            <consortium name="DOE Joint Genome Institute"/>
            <consortium name="Mycorrhizal Genomics Consortium"/>
            <person name="Kohler A."/>
            <person name="Kuo A."/>
            <person name="Nagy L.G."/>
            <person name="Floudas D."/>
            <person name="Copeland A."/>
            <person name="Barry K.W."/>
            <person name="Cichocki N."/>
            <person name="Veneault-Fourrey C."/>
            <person name="LaButti K."/>
            <person name="Lindquist E.A."/>
            <person name="Lipzen A."/>
            <person name="Lundell T."/>
            <person name="Morin E."/>
            <person name="Murat C."/>
            <person name="Riley R."/>
            <person name="Ohm R."/>
            <person name="Sun H."/>
            <person name="Tunlid A."/>
            <person name="Henrissat B."/>
            <person name="Grigoriev I.V."/>
            <person name="Hibbett D.S."/>
            <person name="Martin F."/>
        </authorList>
    </citation>
    <scope>NUCLEOTIDE SEQUENCE [LARGE SCALE GENOMIC DNA]</scope>
    <source>
        <strain evidence="2">UH-Slu-Lm8-n1</strain>
    </source>
</reference>
<dbReference type="Proteomes" id="UP000054485">
    <property type="component" value="Unassembled WGS sequence"/>
</dbReference>
<proteinExistence type="predicted"/>
<accession>A0A0D0ALV4</accession>
<gene>
    <name evidence="1" type="ORF">CY34DRAFT_808705</name>
</gene>
<dbReference type="EMBL" id="KN835360">
    <property type="protein sequence ID" value="KIK39074.1"/>
    <property type="molecule type" value="Genomic_DNA"/>
</dbReference>
<sequence length="74" mass="8354">MSIDADRGDSALDSDDYYSQNISARCTVPTRKSMMTMRSYLMAAITIRTSELLQAWQKCQCVPKRLGNTQRAVC</sequence>
<organism evidence="1 2">
    <name type="scientific">Suillus luteus UH-Slu-Lm8-n1</name>
    <dbReference type="NCBI Taxonomy" id="930992"/>
    <lineage>
        <taxon>Eukaryota</taxon>
        <taxon>Fungi</taxon>
        <taxon>Dikarya</taxon>
        <taxon>Basidiomycota</taxon>
        <taxon>Agaricomycotina</taxon>
        <taxon>Agaricomycetes</taxon>
        <taxon>Agaricomycetidae</taxon>
        <taxon>Boletales</taxon>
        <taxon>Suillineae</taxon>
        <taxon>Suillaceae</taxon>
        <taxon>Suillus</taxon>
    </lineage>
</organism>
<dbReference type="InParanoid" id="A0A0D0ALV4"/>
<protein>
    <submittedName>
        <fullName evidence="1">Uncharacterized protein</fullName>
    </submittedName>
</protein>
<evidence type="ECO:0000313" key="1">
    <source>
        <dbReference type="EMBL" id="KIK39074.1"/>
    </source>
</evidence>
<name>A0A0D0ALV4_9AGAM</name>
<keyword evidence="2" id="KW-1185">Reference proteome</keyword>
<evidence type="ECO:0000313" key="2">
    <source>
        <dbReference type="Proteomes" id="UP000054485"/>
    </source>
</evidence>